<dbReference type="AlphaFoldDB" id="A0A8C1NZF1"/>
<accession>A0A8C1NZF1</accession>
<reference evidence="2" key="1">
    <citation type="submission" date="2025-08" db="UniProtKB">
        <authorList>
            <consortium name="Ensembl"/>
        </authorList>
    </citation>
    <scope>IDENTIFICATION</scope>
</reference>
<reference evidence="2" key="2">
    <citation type="submission" date="2025-09" db="UniProtKB">
        <authorList>
            <consortium name="Ensembl"/>
        </authorList>
    </citation>
    <scope>IDENTIFICATION</scope>
</reference>
<dbReference type="SUPFAM" id="SSF56672">
    <property type="entry name" value="DNA/RNA polymerases"/>
    <property type="match status" value="1"/>
</dbReference>
<dbReference type="InterPro" id="IPR015095">
    <property type="entry name" value="AlkB_hom8_N"/>
</dbReference>
<dbReference type="GO" id="GO:0008168">
    <property type="term" value="F:methyltransferase activity"/>
    <property type="evidence" value="ECO:0007669"/>
    <property type="project" value="InterPro"/>
</dbReference>
<proteinExistence type="predicted"/>
<name>A0A8C1NZF1_CYPCA</name>
<sequence>MLQTLHHHPHPKSKITGLNDYGPVAFTSLVMKSFEKLVLAHLKDITGPLLDPLQSAYRANRSVDDAVNIGLHYVLQHQDRPRTYVRILFVDFSSAFNTIIPNLLLPRLTQLSVTTSVCQWINSFLTDKQQLVRLGKYTSSTRKISTGAPQGCVLSPLLFSLNTNDCMSKDSSVKLLKFADDTTLICLIQDGDESAYRQEVKELAVWCTLNNLELNTLKTVEMIVDFRRNPPALPPLTTMNSTVTAVESFRFLGTTISQDLKWDIHIDSIVKKAQQSLYFLRQLRKFKLPQELLKQFYSTIIESILCTSVTVWFSSASKSDLRRLQRVVRTAERIIGTTLPSIQELYLSRVSKRAGKITLDPSHPAHSLFELLPSGRRYRALSTRMARHRDSFFPQAIHLMNT</sequence>
<keyword evidence="3" id="KW-1185">Reference proteome</keyword>
<protein>
    <recommendedName>
        <fullName evidence="1">Reverse transcriptase domain-containing protein</fullName>
    </recommendedName>
</protein>
<dbReference type="Ensembl" id="ENSCCRT00010110062.1">
    <property type="protein sequence ID" value="ENSCCRP00010099232.1"/>
    <property type="gene ID" value="ENSCCRG00010043487.1"/>
</dbReference>
<evidence type="ECO:0000313" key="3">
    <source>
        <dbReference type="Proteomes" id="UP000694427"/>
    </source>
</evidence>
<dbReference type="PROSITE" id="PS50878">
    <property type="entry name" value="RT_POL"/>
    <property type="match status" value="1"/>
</dbReference>
<dbReference type="Pfam" id="PF09004">
    <property type="entry name" value="ALKBH8_N"/>
    <property type="match status" value="1"/>
</dbReference>
<dbReference type="InterPro" id="IPR000477">
    <property type="entry name" value="RT_dom"/>
</dbReference>
<organism evidence="2 3">
    <name type="scientific">Cyprinus carpio</name>
    <name type="common">Common carp</name>
    <dbReference type="NCBI Taxonomy" id="7962"/>
    <lineage>
        <taxon>Eukaryota</taxon>
        <taxon>Metazoa</taxon>
        <taxon>Chordata</taxon>
        <taxon>Craniata</taxon>
        <taxon>Vertebrata</taxon>
        <taxon>Euteleostomi</taxon>
        <taxon>Actinopterygii</taxon>
        <taxon>Neopterygii</taxon>
        <taxon>Teleostei</taxon>
        <taxon>Ostariophysi</taxon>
        <taxon>Cypriniformes</taxon>
        <taxon>Cyprinidae</taxon>
        <taxon>Cyprininae</taxon>
        <taxon>Cyprinus</taxon>
    </lineage>
</organism>
<dbReference type="InterPro" id="IPR043502">
    <property type="entry name" value="DNA/RNA_pol_sf"/>
</dbReference>
<dbReference type="CDD" id="cd01650">
    <property type="entry name" value="RT_nLTR_like"/>
    <property type="match status" value="1"/>
</dbReference>
<feature type="domain" description="Reverse transcriptase" evidence="1">
    <location>
        <begin position="1"/>
        <end position="256"/>
    </location>
</feature>
<dbReference type="GO" id="GO:0016706">
    <property type="term" value="F:2-oxoglutarate-dependent dioxygenase activity"/>
    <property type="evidence" value="ECO:0007669"/>
    <property type="project" value="InterPro"/>
</dbReference>
<evidence type="ECO:0000259" key="1">
    <source>
        <dbReference type="PROSITE" id="PS50878"/>
    </source>
</evidence>
<dbReference type="Pfam" id="PF00078">
    <property type="entry name" value="RVT_1"/>
    <property type="match status" value="1"/>
</dbReference>
<dbReference type="Proteomes" id="UP000694427">
    <property type="component" value="Unplaced"/>
</dbReference>
<evidence type="ECO:0000313" key="2">
    <source>
        <dbReference type="Ensembl" id="ENSCCRP00010099232.1"/>
    </source>
</evidence>
<dbReference type="PANTHER" id="PTHR33332">
    <property type="entry name" value="REVERSE TRANSCRIPTASE DOMAIN-CONTAINING PROTEIN"/>
    <property type="match status" value="1"/>
</dbReference>